<dbReference type="GO" id="GO:0007601">
    <property type="term" value="P:visual perception"/>
    <property type="evidence" value="ECO:0007669"/>
    <property type="project" value="TreeGrafter"/>
</dbReference>
<evidence type="ECO:0000256" key="3">
    <source>
        <dbReference type="ARBA" id="ARBA00022737"/>
    </source>
</evidence>
<dbReference type="OMA" id="WNALNDH"/>
<evidence type="ECO:0000256" key="5">
    <source>
        <dbReference type="ARBA" id="ARBA00081484"/>
    </source>
</evidence>
<name>A0A2K6TGD2_SAIBB</name>
<dbReference type="Proteomes" id="UP000233220">
    <property type="component" value="Unplaced"/>
</dbReference>
<dbReference type="PRINTS" id="PR01367">
    <property type="entry name" value="BGCRYSTALLIN"/>
</dbReference>
<reference evidence="7" key="1">
    <citation type="submission" date="2025-08" db="UniProtKB">
        <authorList>
            <consortium name="Ensembl"/>
        </authorList>
    </citation>
    <scope>IDENTIFICATION</scope>
</reference>
<evidence type="ECO:0000256" key="4">
    <source>
        <dbReference type="ARBA" id="ARBA00069835"/>
    </source>
</evidence>
<keyword evidence="3" id="KW-0677">Repeat</keyword>
<accession>A0A2K6TGD2</accession>
<evidence type="ECO:0000313" key="7">
    <source>
        <dbReference type="Ensembl" id="ENSSBOP00000018697.1"/>
    </source>
</evidence>
<comment type="subunit">
    <text evidence="2">Monomer.</text>
</comment>
<gene>
    <name evidence="7" type="primary">CRYGN</name>
</gene>
<feature type="domain" description="Beta/gamma crystallin 'Greek key'" evidence="6">
    <location>
        <begin position="49"/>
        <end position="91"/>
    </location>
</feature>
<dbReference type="Ensembl" id="ENSSBOT00000035513.1">
    <property type="protein sequence ID" value="ENSSBOP00000018697.1"/>
    <property type="gene ID" value="ENSSBOG00000025976.1"/>
</dbReference>
<reference evidence="7" key="2">
    <citation type="submission" date="2025-09" db="UniProtKB">
        <authorList>
            <consortium name="Ensembl"/>
        </authorList>
    </citation>
    <scope>IDENTIFICATION</scope>
</reference>
<dbReference type="SMART" id="SM00247">
    <property type="entry name" value="XTALbg"/>
    <property type="match status" value="1"/>
</dbReference>
<dbReference type="Gene3D" id="2.60.20.10">
    <property type="entry name" value="Crystallins"/>
    <property type="match status" value="1"/>
</dbReference>
<dbReference type="AlphaFoldDB" id="A0A2K6TGD2"/>
<dbReference type="InterPro" id="IPR011024">
    <property type="entry name" value="G_crystallin-like"/>
</dbReference>
<dbReference type="GO" id="GO:0005212">
    <property type="term" value="F:structural constituent of eye lens"/>
    <property type="evidence" value="ECO:0007669"/>
    <property type="project" value="TreeGrafter"/>
</dbReference>
<dbReference type="PANTHER" id="PTHR11818:SF22">
    <property type="entry name" value="GAMMA-CRYSTALLIN N"/>
    <property type="match status" value="1"/>
</dbReference>
<evidence type="ECO:0000313" key="8">
    <source>
        <dbReference type="Proteomes" id="UP000233220"/>
    </source>
</evidence>
<protein>
    <recommendedName>
        <fullName evidence="4">Gamma-crystallin N</fullName>
    </recommendedName>
    <alternativeName>
        <fullName evidence="5">Gamma-N-crystallin</fullName>
    </alternativeName>
</protein>
<evidence type="ECO:0000256" key="2">
    <source>
        <dbReference type="ARBA" id="ARBA00011245"/>
    </source>
</evidence>
<sequence>MAQRSGKVSVSLYEGKHFTERKLEVFRDCDNFRDRGFMNQVNSIRMERGAWVCFDHPDFQGQLFILEQGDYPDFFHWNSHSDHMGSCQPVGMHGEHLRLEILEGYNFTGQCLQFLEGRPFLNCVNAIKVYGDGAAWSPRSFGAEDFQ</sequence>
<dbReference type="Pfam" id="PF00030">
    <property type="entry name" value="Crystall"/>
    <property type="match status" value="1"/>
</dbReference>
<dbReference type="InterPro" id="IPR001064">
    <property type="entry name" value="Beta/gamma_crystallin"/>
</dbReference>
<evidence type="ECO:0000259" key="6">
    <source>
        <dbReference type="PROSITE" id="PS50915"/>
    </source>
</evidence>
<organism evidence="7 8">
    <name type="scientific">Saimiri boliviensis boliviensis</name>
    <name type="common">Bolivian squirrel monkey</name>
    <dbReference type="NCBI Taxonomy" id="39432"/>
    <lineage>
        <taxon>Eukaryota</taxon>
        <taxon>Metazoa</taxon>
        <taxon>Chordata</taxon>
        <taxon>Craniata</taxon>
        <taxon>Vertebrata</taxon>
        <taxon>Euteleostomi</taxon>
        <taxon>Mammalia</taxon>
        <taxon>Eutheria</taxon>
        <taxon>Euarchontoglires</taxon>
        <taxon>Primates</taxon>
        <taxon>Haplorrhini</taxon>
        <taxon>Platyrrhini</taxon>
        <taxon>Cebidae</taxon>
        <taxon>Saimiriinae</taxon>
        <taxon>Saimiri</taxon>
    </lineage>
</organism>
<proteinExistence type="inferred from homology"/>
<dbReference type="FunFam" id="2.60.20.10:FF:000007">
    <property type="entry name" value="Crystallin gamma N"/>
    <property type="match status" value="1"/>
</dbReference>
<dbReference type="STRING" id="39432.ENSSBOP00000018697"/>
<comment type="similarity">
    <text evidence="1">Belongs to the beta/gamma-crystallin family.</text>
</comment>
<dbReference type="PANTHER" id="PTHR11818">
    <property type="entry name" value="BETA/GAMMA CRYSTALLIN"/>
    <property type="match status" value="1"/>
</dbReference>
<keyword evidence="8" id="KW-1185">Reference proteome</keyword>
<dbReference type="InterPro" id="IPR050252">
    <property type="entry name" value="Beta/Gamma-Crystallin"/>
</dbReference>
<evidence type="ECO:0000256" key="1">
    <source>
        <dbReference type="ARBA" id="ARBA00009646"/>
    </source>
</evidence>
<dbReference type="GO" id="GO:0002088">
    <property type="term" value="P:lens development in camera-type eye"/>
    <property type="evidence" value="ECO:0007669"/>
    <property type="project" value="TreeGrafter"/>
</dbReference>
<dbReference type="GeneTree" id="ENSGT00940000159301"/>
<dbReference type="SUPFAM" id="SSF49695">
    <property type="entry name" value="gamma-Crystallin-like"/>
    <property type="match status" value="1"/>
</dbReference>
<dbReference type="PROSITE" id="PS50915">
    <property type="entry name" value="CRYSTALLIN_BETA_GAMMA"/>
    <property type="match status" value="1"/>
</dbReference>